<keyword evidence="6" id="KW-0472">Membrane</keyword>
<evidence type="ECO:0000256" key="7">
    <source>
        <dbReference type="ARBA" id="ARBA00023170"/>
    </source>
</evidence>
<dbReference type="PRINTS" id="PR00237">
    <property type="entry name" value="GPCRRHODOPSN"/>
</dbReference>
<sequence length="318" mass="35578">MNNSTGNFQSFIKSDYVSLVFSLVSIVIVTSGNGLLVVAIVKKKLLHTPTHILIVIVAASDFFTGSVGIPVHIVGQYFNKKYCTISFCATYLSTYISNIIVLMIAVERYVSILHPFSYERFVSVKKAAYVALGACLIPVFHLIYIPIFYTSLSGIAIWENTDGMQCLVTEVCPKIFCRIFFIETILIGTFIIVIYMKILVVVRRQLKAIATLEISCAETGTQVTQEQKANKKALQKTLFLGFLAFFLILSWLPYTIVAILDYEKVTIPGTVWYIVLLIAFSNPVVNPILYGIHQRVYLDAVKGLCRRNSPENQDIGLS</sequence>
<dbReference type="InterPro" id="IPR000276">
    <property type="entry name" value="GPCR_Rhodpsn"/>
</dbReference>
<evidence type="ECO:0000256" key="9">
    <source>
        <dbReference type="RuleBase" id="RU000688"/>
    </source>
</evidence>
<evidence type="ECO:0000256" key="8">
    <source>
        <dbReference type="ARBA" id="ARBA00023224"/>
    </source>
</evidence>
<evidence type="ECO:0000256" key="1">
    <source>
        <dbReference type="ARBA" id="ARBA00004651"/>
    </source>
</evidence>
<name>A0A8J1U1B1_OWEFU</name>
<dbReference type="PANTHER" id="PTHR24249">
    <property type="entry name" value="HISTAMINE RECEPTOR-RELATED G-PROTEIN COUPLED RECEPTOR"/>
    <property type="match status" value="1"/>
</dbReference>
<evidence type="ECO:0000256" key="3">
    <source>
        <dbReference type="ARBA" id="ARBA00022692"/>
    </source>
</evidence>
<dbReference type="PROSITE" id="PS50262">
    <property type="entry name" value="G_PROTEIN_RECEP_F1_2"/>
    <property type="match status" value="1"/>
</dbReference>
<keyword evidence="8 9" id="KW-0807">Transducer</keyword>
<gene>
    <name evidence="10" type="ORF">OFUS_LOCUS16945</name>
</gene>
<dbReference type="Pfam" id="PF00001">
    <property type="entry name" value="7tm_1"/>
    <property type="match status" value="1"/>
</dbReference>
<dbReference type="AlphaFoldDB" id="A0A8J1U1B1"/>
<organism evidence="10 11">
    <name type="scientific">Owenia fusiformis</name>
    <name type="common">Polychaete worm</name>
    <dbReference type="NCBI Taxonomy" id="6347"/>
    <lineage>
        <taxon>Eukaryota</taxon>
        <taxon>Metazoa</taxon>
        <taxon>Spiralia</taxon>
        <taxon>Lophotrochozoa</taxon>
        <taxon>Annelida</taxon>
        <taxon>Polychaeta</taxon>
        <taxon>Sedentaria</taxon>
        <taxon>Canalipalpata</taxon>
        <taxon>Sabellida</taxon>
        <taxon>Oweniida</taxon>
        <taxon>Oweniidae</taxon>
        <taxon>Owenia</taxon>
    </lineage>
</organism>
<keyword evidence="3 9" id="KW-0812">Transmembrane</keyword>
<dbReference type="CDD" id="cd00637">
    <property type="entry name" value="7tm_classA_rhodopsin-like"/>
    <property type="match status" value="1"/>
</dbReference>
<comment type="subcellular location">
    <subcellularLocation>
        <location evidence="1">Cell membrane</location>
        <topology evidence="1">Multi-pass membrane protein</topology>
    </subcellularLocation>
</comment>
<accession>A0A8J1U1B1</accession>
<keyword evidence="11" id="KW-1185">Reference proteome</keyword>
<dbReference type="Proteomes" id="UP000749559">
    <property type="component" value="Unassembled WGS sequence"/>
</dbReference>
<evidence type="ECO:0000256" key="2">
    <source>
        <dbReference type="ARBA" id="ARBA00022475"/>
    </source>
</evidence>
<dbReference type="GO" id="GO:0005886">
    <property type="term" value="C:plasma membrane"/>
    <property type="evidence" value="ECO:0007669"/>
    <property type="project" value="UniProtKB-SubCell"/>
</dbReference>
<dbReference type="SMART" id="SM01381">
    <property type="entry name" value="7TM_GPCR_Srsx"/>
    <property type="match status" value="1"/>
</dbReference>
<dbReference type="InterPro" id="IPR050569">
    <property type="entry name" value="TAAR"/>
</dbReference>
<dbReference type="GO" id="GO:0004930">
    <property type="term" value="F:G protein-coupled receptor activity"/>
    <property type="evidence" value="ECO:0007669"/>
    <property type="project" value="UniProtKB-KW"/>
</dbReference>
<protein>
    <submittedName>
        <fullName evidence="10">Uncharacterized protein</fullName>
    </submittedName>
</protein>
<dbReference type="InterPro" id="IPR017452">
    <property type="entry name" value="GPCR_Rhodpsn_7TM"/>
</dbReference>
<proteinExistence type="inferred from homology"/>
<evidence type="ECO:0000256" key="6">
    <source>
        <dbReference type="ARBA" id="ARBA00023136"/>
    </source>
</evidence>
<dbReference type="EMBL" id="CAIIXF020000008">
    <property type="protein sequence ID" value="CAH1791907.1"/>
    <property type="molecule type" value="Genomic_DNA"/>
</dbReference>
<keyword evidence="7 9" id="KW-0675">Receptor</keyword>
<reference evidence="10" key="1">
    <citation type="submission" date="2022-03" db="EMBL/GenBank/DDBJ databases">
        <authorList>
            <person name="Martin C."/>
        </authorList>
    </citation>
    <scope>NUCLEOTIDE SEQUENCE</scope>
</reference>
<keyword evidence="4" id="KW-1133">Transmembrane helix</keyword>
<keyword evidence="5 9" id="KW-0297">G-protein coupled receptor</keyword>
<dbReference type="PANTHER" id="PTHR24249:SF372">
    <property type="entry name" value="G-PROTEIN COUPLED RECEPTORS FAMILY 1 PROFILE DOMAIN-CONTAINING PROTEIN"/>
    <property type="match status" value="1"/>
</dbReference>
<dbReference type="OrthoDB" id="6085995at2759"/>
<dbReference type="SUPFAM" id="SSF81321">
    <property type="entry name" value="Family A G protein-coupled receptor-like"/>
    <property type="match status" value="1"/>
</dbReference>
<dbReference type="PROSITE" id="PS00237">
    <property type="entry name" value="G_PROTEIN_RECEP_F1_1"/>
    <property type="match status" value="1"/>
</dbReference>
<evidence type="ECO:0000313" key="11">
    <source>
        <dbReference type="Proteomes" id="UP000749559"/>
    </source>
</evidence>
<comment type="similarity">
    <text evidence="9">Belongs to the G-protein coupled receptor 1 family.</text>
</comment>
<comment type="caution">
    <text evidence="10">The sequence shown here is derived from an EMBL/GenBank/DDBJ whole genome shotgun (WGS) entry which is preliminary data.</text>
</comment>
<evidence type="ECO:0000256" key="4">
    <source>
        <dbReference type="ARBA" id="ARBA00022989"/>
    </source>
</evidence>
<keyword evidence="2" id="KW-1003">Cell membrane</keyword>
<evidence type="ECO:0000313" key="10">
    <source>
        <dbReference type="EMBL" id="CAH1791907.1"/>
    </source>
</evidence>
<evidence type="ECO:0000256" key="5">
    <source>
        <dbReference type="ARBA" id="ARBA00023040"/>
    </source>
</evidence>
<dbReference type="Gene3D" id="1.20.1070.10">
    <property type="entry name" value="Rhodopsin 7-helix transmembrane proteins"/>
    <property type="match status" value="1"/>
</dbReference>